<dbReference type="InterPro" id="IPR035906">
    <property type="entry name" value="MetI-like_sf"/>
</dbReference>
<dbReference type="Gene3D" id="1.10.3720.10">
    <property type="entry name" value="MetI-like"/>
    <property type="match status" value="1"/>
</dbReference>
<comment type="similarity">
    <text evidence="2">Belongs to the binding-protein-dependent transport system permease family. HisMQ subfamily.</text>
</comment>
<dbReference type="PROSITE" id="PS50928">
    <property type="entry name" value="ABC_TM1"/>
    <property type="match status" value="1"/>
</dbReference>
<evidence type="ECO:0000256" key="5">
    <source>
        <dbReference type="ARBA" id="ARBA00022692"/>
    </source>
</evidence>
<sequence>MAIIAVVFASLVASASGNPNYQWNVVWRYLFSAPILTGLSHTVELTVGSMAIGIALGILLAVMRLSPNPVISTAAGVYIWVFRGIPVLVQLLFWYFLSALFPRLSIGIPFGPSLLSVDTNHVITQLTAAILGLGLSEGAYMAEIVRSGILSVSPGQNDAAKSLGMKGFLTMRRIVLPQALRIIIPPTGNETIGMLKNTSMVIVIAYTDLLTSVSLIYARTYETIPLLIVACIWYLAVTTVLMFVQSGIERRFGRGFMPRRQPGRLARTRARLFNRSATAGATHAAGGSDA</sequence>
<evidence type="ECO:0000256" key="4">
    <source>
        <dbReference type="ARBA" id="ARBA00022475"/>
    </source>
</evidence>
<feature type="transmembrane region" description="Helical" evidence="9">
    <location>
        <begin position="224"/>
        <end position="244"/>
    </location>
</feature>
<comment type="caution">
    <text evidence="11">The sequence shown here is derived from an EMBL/GenBank/DDBJ whole genome shotgun (WGS) entry which is preliminary data.</text>
</comment>
<dbReference type="Pfam" id="PF00528">
    <property type="entry name" value="BPD_transp_1"/>
    <property type="match status" value="1"/>
</dbReference>
<evidence type="ECO:0000313" key="11">
    <source>
        <dbReference type="EMBL" id="MDY0883603.1"/>
    </source>
</evidence>
<feature type="transmembrane region" description="Helical" evidence="9">
    <location>
        <begin position="41"/>
        <end position="63"/>
    </location>
</feature>
<comment type="subcellular location">
    <subcellularLocation>
        <location evidence="1">Cell inner membrane</location>
        <topology evidence="1">Multi-pass membrane protein</topology>
    </subcellularLocation>
    <subcellularLocation>
        <location evidence="9">Cell membrane</location>
        <topology evidence="9">Multi-pass membrane protein</topology>
    </subcellularLocation>
</comment>
<feature type="transmembrane region" description="Helical" evidence="9">
    <location>
        <begin position="200"/>
        <end position="218"/>
    </location>
</feature>
<dbReference type="EMBL" id="JAXCLW010000002">
    <property type="protein sequence ID" value="MDY0883603.1"/>
    <property type="molecule type" value="Genomic_DNA"/>
</dbReference>
<keyword evidence="5 9" id="KW-0812">Transmembrane</keyword>
<keyword evidence="8 9" id="KW-0472">Membrane</keyword>
<dbReference type="NCBIfam" id="TIGR01726">
    <property type="entry name" value="HEQRo_perm_3TM"/>
    <property type="match status" value="1"/>
</dbReference>
<evidence type="ECO:0000256" key="8">
    <source>
        <dbReference type="ARBA" id="ARBA00023136"/>
    </source>
</evidence>
<feature type="domain" description="ABC transmembrane type-1" evidence="10">
    <location>
        <begin position="39"/>
        <end position="245"/>
    </location>
</feature>
<gene>
    <name evidence="11" type="ORF">SMD27_12175</name>
</gene>
<evidence type="ECO:0000256" key="2">
    <source>
        <dbReference type="ARBA" id="ARBA00010072"/>
    </source>
</evidence>
<keyword evidence="6" id="KW-0029">Amino-acid transport</keyword>
<dbReference type="InterPro" id="IPR043429">
    <property type="entry name" value="ArtM/GltK/GlnP/TcyL/YhdX-like"/>
</dbReference>
<evidence type="ECO:0000256" key="9">
    <source>
        <dbReference type="RuleBase" id="RU363032"/>
    </source>
</evidence>
<reference evidence="11 12" key="1">
    <citation type="journal article" date="2016" name="Antonie Van Leeuwenhoek">
        <title>Dongia soli sp. nov., isolated from soil from Dokdo, Korea.</title>
        <authorList>
            <person name="Kim D.U."/>
            <person name="Lee H."/>
            <person name="Kim H."/>
            <person name="Kim S.G."/>
            <person name="Ka J.O."/>
        </authorList>
    </citation>
    <scope>NUCLEOTIDE SEQUENCE [LARGE SCALE GENOMIC DNA]</scope>
    <source>
        <strain evidence="11 12">D78</strain>
    </source>
</reference>
<evidence type="ECO:0000259" key="10">
    <source>
        <dbReference type="PROSITE" id="PS50928"/>
    </source>
</evidence>
<dbReference type="Proteomes" id="UP001279642">
    <property type="component" value="Unassembled WGS sequence"/>
</dbReference>
<protein>
    <submittedName>
        <fullName evidence="11">Amino acid ABC transporter permease</fullName>
    </submittedName>
</protein>
<evidence type="ECO:0000256" key="6">
    <source>
        <dbReference type="ARBA" id="ARBA00022970"/>
    </source>
</evidence>
<keyword evidence="4" id="KW-1003">Cell membrane</keyword>
<dbReference type="PANTHER" id="PTHR30614">
    <property type="entry name" value="MEMBRANE COMPONENT OF AMINO ACID ABC TRANSPORTER"/>
    <property type="match status" value="1"/>
</dbReference>
<name>A0ABU5EB54_9PROT</name>
<organism evidence="11 12">
    <name type="scientific">Dongia soli</name>
    <dbReference type="NCBI Taxonomy" id="600628"/>
    <lineage>
        <taxon>Bacteria</taxon>
        <taxon>Pseudomonadati</taxon>
        <taxon>Pseudomonadota</taxon>
        <taxon>Alphaproteobacteria</taxon>
        <taxon>Rhodospirillales</taxon>
        <taxon>Dongiaceae</taxon>
        <taxon>Dongia</taxon>
    </lineage>
</organism>
<dbReference type="InterPro" id="IPR010065">
    <property type="entry name" value="AA_ABC_transptr_permease_3TM"/>
</dbReference>
<dbReference type="CDD" id="cd06261">
    <property type="entry name" value="TM_PBP2"/>
    <property type="match status" value="1"/>
</dbReference>
<feature type="transmembrane region" description="Helical" evidence="9">
    <location>
        <begin position="75"/>
        <end position="97"/>
    </location>
</feature>
<dbReference type="PANTHER" id="PTHR30614:SF0">
    <property type="entry name" value="L-CYSTINE TRANSPORT SYSTEM PERMEASE PROTEIN TCYL"/>
    <property type="match status" value="1"/>
</dbReference>
<keyword evidence="12" id="KW-1185">Reference proteome</keyword>
<keyword evidence="3 9" id="KW-0813">Transport</keyword>
<evidence type="ECO:0000256" key="7">
    <source>
        <dbReference type="ARBA" id="ARBA00022989"/>
    </source>
</evidence>
<evidence type="ECO:0000313" key="12">
    <source>
        <dbReference type="Proteomes" id="UP001279642"/>
    </source>
</evidence>
<evidence type="ECO:0000256" key="3">
    <source>
        <dbReference type="ARBA" id="ARBA00022448"/>
    </source>
</evidence>
<dbReference type="SUPFAM" id="SSF161098">
    <property type="entry name" value="MetI-like"/>
    <property type="match status" value="1"/>
</dbReference>
<accession>A0ABU5EB54</accession>
<proteinExistence type="inferred from homology"/>
<dbReference type="InterPro" id="IPR000515">
    <property type="entry name" value="MetI-like"/>
</dbReference>
<dbReference type="RefSeq" id="WP_320508633.1">
    <property type="nucleotide sequence ID" value="NZ_JAXCLW010000002.1"/>
</dbReference>
<keyword evidence="7 9" id="KW-1133">Transmembrane helix</keyword>
<evidence type="ECO:0000256" key="1">
    <source>
        <dbReference type="ARBA" id="ARBA00004429"/>
    </source>
</evidence>